<sequence length="186" mass="21320">MIEKLVIPSEIRTKRLILRMPNPIYAPAIYEAIVESNLELSRWLSWANQEITLEQAFINAQNAQEAFLSKNDLRYYMFDASDNFIGSTGLHRIDWNIPKFEIGFWVRTSAAGQGYVTEAVNGLTALAFQKFNANRVEIRCDENHMKSRAIAEKTGFLLEGILRNDTMTPEGKLRNTAVYSRIEGWI</sequence>
<gene>
    <name evidence="2" type="ORF">ACE3NQ_19130</name>
</gene>
<dbReference type="Proteomes" id="UP001580407">
    <property type="component" value="Unassembled WGS sequence"/>
</dbReference>
<comment type="caution">
    <text evidence="2">The sequence shown here is derived from an EMBL/GenBank/DDBJ whole genome shotgun (WGS) entry which is preliminary data.</text>
</comment>
<dbReference type="RefSeq" id="WP_375526774.1">
    <property type="nucleotide sequence ID" value="NZ_JBHILM010000022.1"/>
</dbReference>
<dbReference type="Gene3D" id="3.40.630.30">
    <property type="match status" value="1"/>
</dbReference>
<dbReference type="PROSITE" id="PS51186">
    <property type="entry name" value="GNAT"/>
    <property type="match status" value="1"/>
</dbReference>
<accession>A0ABV5BDT6</accession>
<name>A0ABV5BDT6_9BACL</name>
<dbReference type="PANTHER" id="PTHR43441:SF3">
    <property type="entry name" value="ACETYLTRANSFERASE"/>
    <property type="match status" value="1"/>
</dbReference>
<evidence type="ECO:0000313" key="3">
    <source>
        <dbReference type="Proteomes" id="UP001580407"/>
    </source>
</evidence>
<dbReference type="EMBL" id="JBHILM010000022">
    <property type="protein sequence ID" value="MFB5683034.1"/>
    <property type="molecule type" value="Genomic_DNA"/>
</dbReference>
<keyword evidence="3" id="KW-1185">Reference proteome</keyword>
<evidence type="ECO:0000313" key="2">
    <source>
        <dbReference type="EMBL" id="MFB5683034.1"/>
    </source>
</evidence>
<keyword evidence="2" id="KW-0012">Acyltransferase</keyword>
<dbReference type="PANTHER" id="PTHR43441">
    <property type="entry name" value="RIBOSOMAL-PROTEIN-SERINE ACETYLTRANSFERASE"/>
    <property type="match status" value="1"/>
</dbReference>
<dbReference type="SUPFAM" id="SSF55729">
    <property type="entry name" value="Acyl-CoA N-acyltransferases (Nat)"/>
    <property type="match status" value="1"/>
</dbReference>
<proteinExistence type="predicted"/>
<evidence type="ECO:0000259" key="1">
    <source>
        <dbReference type="PROSITE" id="PS51186"/>
    </source>
</evidence>
<dbReference type="InterPro" id="IPR000182">
    <property type="entry name" value="GNAT_dom"/>
</dbReference>
<feature type="domain" description="N-acetyltransferase" evidence="1">
    <location>
        <begin position="27"/>
        <end position="175"/>
    </location>
</feature>
<dbReference type="InterPro" id="IPR016181">
    <property type="entry name" value="Acyl_CoA_acyltransferase"/>
</dbReference>
<dbReference type="GO" id="GO:0016746">
    <property type="term" value="F:acyltransferase activity"/>
    <property type="evidence" value="ECO:0007669"/>
    <property type="project" value="UniProtKB-KW"/>
</dbReference>
<dbReference type="Pfam" id="PF13302">
    <property type="entry name" value="Acetyltransf_3"/>
    <property type="match status" value="1"/>
</dbReference>
<organism evidence="2 3">
    <name type="scientific">Paenibacillus terreus</name>
    <dbReference type="NCBI Taxonomy" id="1387834"/>
    <lineage>
        <taxon>Bacteria</taxon>
        <taxon>Bacillati</taxon>
        <taxon>Bacillota</taxon>
        <taxon>Bacilli</taxon>
        <taxon>Bacillales</taxon>
        <taxon>Paenibacillaceae</taxon>
        <taxon>Paenibacillus</taxon>
    </lineage>
</organism>
<reference evidence="2 3" key="1">
    <citation type="submission" date="2024-09" db="EMBL/GenBank/DDBJ databases">
        <authorList>
            <person name="Ruan L."/>
        </authorList>
    </citation>
    <scope>NUCLEOTIDE SEQUENCE [LARGE SCALE GENOMIC DNA]</scope>
    <source>
        <strain evidence="2 3">D33</strain>
    </source>
</reference>
<dbReference type="InterPro" id="IPR051908">
    <property type="entry name" value="Ribosomal_N-acetyltransferase"/>
</dbReference>
<protein>
    <submittedName>
        <fullName evidence="2">GNAT family N-acetyltransferase</fullName>
        <ecNumber evidence="2">2.3.-.-</ecNumber>
    </submittedName>
</protein>
<keyword evidence="2" id="KW-0808">Transferase</keyword>
<dbReference type="EC" id="2.3.-.-" evidence="2"/>